<accession>A0A0R3R707</accession>
<dbReference type="Proteomes" id="UP000280834">
    <property type="component" value="Unassembled WGS sequence"/>
</dbReference>
<dbReference type="EMBL" id="UZAG01020472">
    <property type="protein sequence ID" value="VDO46846.1"/>
    <property type="molecule type" value="Genomic_DNA"/>
</dbReference>
<reference evidence="1 2" key="2">
    <citation type="submission" date="2018-11" db="EMBL/GenBank/DDBJ databases">
        <authorList>
            <consortium name="Pathogen Informatics"/>
        </authorList>
    </citation>
    <scope>NUCLEOTIDE SEQUENCE [LARGE SCALE GENOMIC DNA]</scope>
</reference>
<name>A0A0R3R707_9BILA</name>
<organism evidence="3">
    <name type="scientific">Brugia timori</name>
    <dbReference type="NCBI Taxonomy" id="42155"/>
    <lineage>
        <taxon>Eukaryota</taxon>
        <taxon>Metazoa</taxon>
        <taxon>Ecdysozoa</taxon>
        <taxon>Nematoda</taxon>
        <taxon>Chromadorea</taxon>
        <taxon>Rhabditida</taxon>
        <taxon>Spirurina</taxon>
        <taxon>Spiruromorpha</taxon>
        <taxon>Filarioidea</taxon>
        <taxon>Onchocercidae</taxon>
        <taxon>Brugia</taxon>
    </lineage>
</organism>
<proteinExistence type="predicted"/>
<evidence type="ECO:0000313" key="2">
    <source>
        <dbReference type="Proteomes" id="UP000280834"/>
    </source>
</evidence>
<evidence type="ECO:0000313" key="1">
    <source>
        <dbReference type="EMBL" id="VDO46846.1"/>
    </source>
</evidence>
<protein>
    <submittedName>
        <fullName evidence="3">ATP-binding protein</fullName>
    </submittedName>
</protein>
<dbReference type="AlphaFoldDB" id="A0A0R3R707"/>
<keyword evidence="2" id="KW-1185">Reference proteome</keyword>
<gene>
    <name evidence="1" type="ORF">BTMF_LOCUS13791</name>
</gene>
<evidence type="ECO:0000313" key="3">
    <source>
        <dbReference type="WBParaSite" id="BTMF_0001580501-mRNA-1"/>
    </source>
</evidence>
<dbReference type="WBParaSite" id="BTMF_0001580501-mRNA-1">
    <property type="protein sequence ID" value="BTMF_0001580501-mRNA-1"/>
    <property type="gene ID" value="BTMF_0001580501"/>
</dbReference>
<dbReference type="STRING" id="42155.A0A0R3R707"/>
<sequence length="314" mass="35537">MVVEDAHRAISGSHPVSELIRNCILQKAEFRILAYTDCKLDKVGELQLIVMNLQIDLIRSLSSIREEISLTFASPKMCKLYINISDDIRHIGNELLKTMEPIASLLYESGIFPTNEIKKIANFSINYLQRKIQSAQDHLTDIYCDFFELLSAYDILMCDGLTAFRNTLQALCSKSRTIAEITQSNDILRKTCFLSTPLRSDNLQCHKLDMLITLLTKTSTYYRSKKSIVVLLCRDRDPSFVNSLLLSVTARLSDKESGFAFFLVKKNNHQAEISESMMKDKLCNVIIVPCGSDAIEINVGYVDSIICMDEGFVC</sequence>
<reference evidence="3" key="1">
    <citation type="submission" date="2017-02" db="UniProtKB">
        <authorList>
            <consortium name="WormBaseParasite"/>
        </authorList>
    </citation>
    <scope>IDENTIFICATION</scope>
</reference>